<name>V5SH87_9HYPH</name>
<reference evidence="1 2" key="1">
    <citation type="journal article" date="2014" name="Genome Announc.">
        <title>Complete Genome Sequence of Hyphomicrobium nitrativorans Strain NL23, a Denitrifying Bacterium Isolated from Biofilm of a Methanol-Fed Denitrification System Treating Seawater at the Montreal Biodome.</title>
        <authorList>
            <person name="Martineau C."/>
            <person name="Villeneuve C."/>
            <person name="Mauffrey F."/>
            <person name="Villemur R."/>
        </authorList>
    </citation>
    <scope>NUCLEOTIDE SEQUENCE [LARGE SCALE GENOMIC DNA]</scope>
    <source>
        <strain evidence="1">NL23</strain>
    </source>
</reference>
<proteinExistence type="predicted"/>
<evidence type="ECO:0000313" key="2">
    <source>
        <dbReference type="Proteomes" id="UP000018542"/>
    </source>
</evidence>
<dbReference type="Proteomes" id="UP000018542">
    <property type="component" value="Chromosome"/>
</dbReference>
<sequence>MIAALIVTGIMMLLAGPPDPEQGESLPNAPSLTE</sequence>
<gene>
    <name evidence="1" type="ORF">W911_03610</name>
</gene>
<dbReference type="STRING" id="1029756.W911_03610"/>
<accession>V5SH87</accession>
<keyword evidence="2" id="KW-1185">Reference proteome</keyword>
<dbReference type="HOGENOM" id="CLU_3374172_0_0_5"/>
<dbReference type="PATRIC" id="fig|1029756.8.peg.754"/>
<protein>
    <submittedName>
        <fullName evidence="1">Uncharacterized protein</fullName>
    </submittedName>
</protein>
<organism evidence="1 2">
    <name type="scientific">Hyphomicrobium nitrativorans NL23</name>
    <dbReference type="NCBI Taxonomy" id="1029756"/>
    <lineage>
        <taxon>Bacteria</taxon>
        <taxon>Pseudomonadati</taxon>
        <taxon>Pseudomonadota</taxon>
        <taxon>Alphaproteobacteria</taxon>
        <taxon>Hyphomicrobiales</taxon>
        <taxon>Hyphomicrobiaceae</taxon>
        <taxon>Hyphomicrobium</taxon>
    </lineage>
</organism>
<dbReference type="EMBL" id="CP006912">
    <property type="protein sequence ID" value="AHB49898.1"/>
    <property type="molecule type" value="Genomic_DNA"/>
</dbReference>
<dbReference type="AlphaFoldDB" id="V5SH87"/>
<evidence type="ECO:0000313" key="1">
    <source>
        <dbReference type="EMBL" id="AHB49898.1"/>
    </source>
</evidence>
<dbReference type="KEGG" id="hni:W911_03610"/>